<reference evidence="4 5" key="1">
    <citation type="submission" date="2020-07" db="EMBL/GenBank/DDBJ databases">
        <authorList>
            <person name="Zhuang K."/>
            <person name="Ran Y."/>
        </authorList>
    </citation>
    <scope>NUCLEOTIDE SEQUENCE [LARGE SCALE GENOMIC DNA]</scope>
    <source>
        <strain evidence="4 5">WCH-YHL-001</strain>
    </source>
</reference>
<dbReference type="Pfam" id="PF00106">
    <property type="entry name" value="adh_short"/>
    <property type="match status" value="1"/>
</dbReference>
<accession>A0A7D6ZEA9</accession>
<dbReference type="CDD" id="cd05233">
    <property type="entry name" value="SDR_c"/>
    <property type="match status" value="1"/>
</dbReference>
<dbReference type="GO" id="GO:0016491">
    <property type="term" value="F:oxidoreductase activity"/>
    <property type="evidence" value="ECO:0007669"/>
    <property type="project" value="UniProtKB-KW"/>
</dbReference>
<dbReference type="PRINTS" id="PR00081">
    <property type="entry name" value="GDHRDH"/>
</dbReference>
<sequence>MALPPPSPNTRVVVTGGASGIGKEIARNLAQHGYDLVLVDIQQSVKETGEELRAKGVESEEFLLDLTDRDARQEFIDQVLERPYDIVGLCNVAGLISAGRFEDLPLQRERVLVDVSVSALHHLTGAFLPGMRARRAGAILNVSSPVGILPLPYNASYSAAKSFSMFFSYALHQELKKSGVSVTTLMPGPTKTNLLYGISETRFMPDWAWRLPVFFDAAPTARRGVNGMLRGSRMVAAGAYPWAAVALGRFVPLWLVLGPIRLAGQLGFPAREETTGRRIRAVADKVGTRIGGKRYAVVPEPAPVQVEAATR</sequence>
<name>A0A7D6ZEA9_9NOCA</name>
<gene>
    <name evidence="4" type="ORF">H0264_21820</name>
</gene>
<dbReference type="InterPro" id="IPR002347">
    <property type="entry name" value="SDR_fam"/>
</dbReference>
<dbReference type="PROSITE" id="PS00061">
    <property type="entry name" value="ADH_SHORT"/>
    <property type="match status" value="1"/>
</dbReference>
<dbReference type="AlphaFoldDB" id="A0A7D6ZEA9"/>
<proteinExistence type="inferred from homology"/>
<dbReference type="InterPro" id="IPR036291">
    <property type="entry name" value="NAD(P)-bd_dom_sf"/>
</dbReference>
<dbReference type="SMART" id="SM00822">
    <property type="entry name" value="PKS_KR"/>
    <property type="match status" value="1"/>
</dbReference>
<dbReference type="InterPro" id="IPR057326">
    <property type="entry name" value="KR_dom"/>
</dbReference>
<evidence type="ECO:0000259" key="3">
    <source>
        <dbReference type="SMART" id="SM00822"/>
    </source>
</evidence>
<dbReference type="Gene3D" id="3.40.50.720">
    <property type="entry name" value="NAD(P)-binding Rossmann-like Domain"/>
    <property type="match status" value="1"/>
</dbReference>
<dbReference type="InterPro" id="IPR020904">
    <property type="entry name" value="Sc_DH/Rdtase_CS"/>
</dbReference>
<keyword evidence="2" id="KW-0560">Oxidoreductase</keyword>
<dbReference type="PANTHER" id="PTHR44196:SF1">
    <property type="entry name" value="DEHYDROGENASE_REDUCTASE SDR FAMILY MEMBER 7B"/>
    <property type="match status" value="1"/>
</dbReference>
<evidence type="ECO:0000313" key="4">
    <source>
        <dbReference type="EMBL" id="QLY28040.1"/>
    </source>
</evidence>
<organism evidence="4 5">
    <name type="scientific">Nocardia huaxiensis</name>
    <dbReference type="NCBI Taxonomy" id="2755382"/>
    <lineage>
        <taxon>Bacteria</taxon>
        <taxon>Bacillati</taxon>
        <taxon>Actinomycetota</taxon>
        <taxon>Actinomycetes</taxon>
        <taxon>Mycobacteriales</taxon>
        <taxon>Nocardiaceae</taxon>
        <taxon>Nocardia</taxon>
    </lineage>
</organism>
<evidence type="ECO:0000313" key="5">
    <source>
        <dbReference type="Proteomes" id="UP000515512"/>
    </source>
</evidence>
<comment type="similarity">
    <text evidence="1">Belongs to the short-chain dehydrogenases/reductases (SDR) family.</text>
</comment>
<dbReference type="RefSeq" id="WP_181579248.1">
    <property type="nucleotide sequence ID" value="NZ_CP059399.1"/>
</dbReference>
<keyword evidence="5" id="KW-1185">Reference proteome</keyword>
<dbReference type="KEGG" id="nhu:H0264_21820"/>
<evidence type="ECO:0000256" key="2">
    <source>
        <dbReference type="ARBA" id="ARBA00023002"/>
    </source>
</evidence>
<dbReference type="SUPFAM" id="SSF51735">
    <property type="entry name" value="NAD(P)-binding Rossmann-fold domains"/>
    <property type="match status" value="1"/>
</dbReference>
<feature type="domain" description="Ketoreductase" evidence="3">
    <location>
        <begin position="10"/>
        <end position="189"/>
    </location>
</feature>
<dbReference type="GO" id="GO:0016020">
    <property type="term" value="C:membrane"/>
    <property type="evidence" value="ECO:0007669"/>
    <property type="project" value="TreeGrafter"/>
</dbReference>
<evidence type="ECO:0000256" key="1">
    <source>
        <dbReference type="ARBA" id="ARBA00006484"/>
    </source>
</evidence>
<dbReference type="Proteomes" id="UP000515512">
    <property type="component" value="Chromosome"/>
</dbReference>
<dbReference type="EMBL" id="CP059399">
    <property type="protein sequence ID" value="QLY28040.1"/>
    <property type="molecule type" value="Genomic_DNA"/>
</dbReference>
<protein>
    <submittedName>
        <fullName evidence="4">SDR family NAD(P)-dependent oxidoreductase</fullName>
    </submittedName>
</protein>
<dbReference type="PANTHER" id="PTHR44196">
    <property type="entry name" value="DEHYDROGENASE/REDUCTASE SDR FAMILY MEMBER 7B"/>
    <property type="match status" value="1"/>
</dbReference>